<dbReference type="InterPro" id="IPR053149">
    <property type="entry name" value="TPK"/>
</dbReference>
<dbReference type="InterPro" id="IPR036371">
    <property type="entry name" value="TPK_B1-bd_sf"/>
</dbReference>
<dbReference type="NCBIfam" id="TIGR01378">
    <property type="entry name" value="thi_PPkinase"/>
    <property type="match status" value="1"/>
</dbReference>
<feature type="domain" description="Thiamin pyrophosphokinase thiamin-binding" evidence="6">
    <location>
        <begin position="147"/>
        <end position="213"/>
    </location>
</feature>
<evidence type="ECO:0000256" key="1">
    <source>
        <dbReference type="ARBA" id="ARBA00022679"/>
    </source>
</evidence>
<evidence type="ECO:0000256" key="2">
    <source>
        <dbReference type="ARBA" id="ARBA00022741"/>
    </source>
</evidence>
<evidence type="ECO:0000256" key="4">
    <source>
        <dbReference type="ARBA" id="ARBA00022840"/>
    </source>
</evidence>
<evidence type="ECO:0000256" key="3">
    <source>
        <dbReference type="ARBA" id="ARBA00022777"/>
    </source>
</evidence>
<dbReference type="Pfam" id="PF04265">
    <property type="entry name" value="TPK_B1_binding"/>
    <property type="match status" value="1"/>
</dbReference>
<keyword evidence="1" id="KW-0808">Transferase</keyword>
<evidence type="ECO:0000256" key="5">
    <source>
        <dbReference type="NCBIfam" id="TIGR01378"/>
    </source>
</evidence>
<keyword evidence="3" id="KW-0418">Kinase</keyword>
<gene>
    <name evidence="7" type="ORF">GCM10022410_07560</name>
</gene>
<sequence length="222" mass="25033">MGQTNKQLKRIGIVAGGPIERLVNLADYEIDYWIGCDRGALYLLNNNINPNLAIGDFDSVDEEEFKVIKSATENIQIHPVEKDLTDLELAINAALELNAENLFLFGVTGGRKDHELNSIFLLERLIDLDLKVKIVDQQNMISMYHPGQYQIIHSELYPKVSFIPLTKQVSGLSLMHFYYPLTNQTINRGESLTISNHLIDQTGHFSFDSGILIVIKSSEQSD</sequence>
<dbReference type="Pfam" id="PF04263">
    <property type="entry name" value="TPK_catalytic"/>
    <property type="match status" value="1"/>
</dbReference>
<evidence type="ECO:0000313" key="8">
    <source>
        <dbReference type="Proteomes" id="UP001501734"/>
    </source>
</evidence>
<dbReference type="InterPro" id="IPR006282">
    <property type="entry name" value="Thi_PPkinase"/>
</dbReference>
<dbReference type="PANTHER" id="PTHR41299">
    <property type="entry name" value="THIAMINE PYROPHOSPHOKINASE"/>
    <property type="match status" value="1"/>
</dbReference>
<dbReference type="SMART" id="SM00983">
    <property type="entry name" value="TPK_B1_binding"/>
    <property type="match status" value="1"/>
</dbReference>
<proteinExistence type="predicted"/>
<dbReference type="InterPro" id="IPR007373">
    <property type="entry name" value="Thiamin_PyroPKinase_B1-bd"/>
</dbReference>
<dbReference type="CDD" id="cd07995">
    <property type="entry name" value="TPK"/>
    <property type="match status" value="1"/>
</dbReference>
<dbReference type="EMBL" id="BAABDL010000041">
    <property type="protein sequence ID" value="GAA4063284.1"/>
    <property type="molecule type" value="Genomic_DNA"/>
</dbReference>
<organism evidence="7 8">
    <name type="scientific">Amphibacillus indicireducens</name>
    <dbReference type="NCBI Taxonomy" id="1076330"/>
    <lineage>
        <taxon>Bacteria</taxon>
        <taxon>Bacillati</taxon>
        <taxon>Bacillota</taxon>
        <taxon>Bacilli</taxon>
        <taxon>Bacillales</taxon>
        <taxon>Bacillaceae</taxon>
        <taxon>Amphibacillus</taxon>
    </lineage>
</organism>
<dbReference type="PANTHER" id="PTHR41299:SF1">
    <property type="entry name" value="THIAMINE PYROPHOSPHOKINASE"/>
    <property type="match status" value="1"/>
</dbReference>
<accession>A0ABP7VC77</accession>
<dbReference type="SUPFAM" id="SSF63999">
    <property type="entry name" value="Thiamin pyrophosphokinase, catalytic domain"/>
    <property type="match status" value="1"/>
</dbReference>
<reference evidence="8" key="1">
    <citation type="journal article" date="2019" name="Int. J. Syst. Evol. Microbiol.">
        <title>The Global Catalogue of Microorganisms (GCM) 10K type strain sequencing project: providing services to taxonomists for standard genome sequencing and annotation.</title>
        <authorList>
            <consortium name="The Broad Institute Genomics Platform"/>
            <consortium name="The Broad Institute Genome Sequencing Center for Infectious Disease"/>
            <person name="Wu L."/>
            <person name="Ma J."/>
        </authorList>
    </citation>
    <scope>NUCLEOTIDE SEQUENCE [LARGE SCALE GENOMIC DNA]</scope>
    <source>
        <strain evidence="8">JCM 17250</strain>
    </source>
</reference>
<protein>
    <recommendedName>
        <fullName evidence="5">Thiamine diphosphokinase</fullName>
        <ecNumber evidence="5">2.7.6.2</ecNumber>
    </recommendedName>
</protein>
<dbReference type="Gene3D" id="3.40.50.10240">
    <property type="entry name" value="Thiamin pyrophosphokinase, catalytic domain"/>
    <property type="match status" value="1"/>
</dbReference>
<dbReference type="InterPro" id="IPR007371">
    <property type="entry name" value="TPK_catalytic"/>
</dbReference>
<evidence type="ECO:0000313" key="7">
    <source>
        <dbReference type="EMBL" id="GAA4063284.1"/>
    </source>
</evidence>
<dbReference type="EC" id="2.7.6.2" evidence="5"/>
<keyword evidence="4" id="KW-0067">ATP-binding</keyword>
<dbReference type="InterPro" id="IPR036759">
    <property type="entry name" value="TPK_catalytic_sf"/>
</dbReference>
<keyword evidence="2" id="KW-0547">Nucleotide-binding</keyword>
<comment type="caution">
    <text evidence="7">The sequence shown here is derived from an EMBL/GenBank/DDBJ whole genome shotgun (WGS) entry which is preliminary data.</text>
</comment>
<keyword evidence="8" id="KW-1185">Reference proteome</keyword>
<dbReference type="RefSeq" id="WP_344910481.1">
    <property type="nucleotide sequence ID" value="NZ_BAABDL010000041.1"/>
</dbReference>
<dbReference type="SUPFAM" id="SSF63862">
    <property type="entry name" value="Thiamin pyrophosphokinase, substrate-binding domain"/>
    <property type="match status" value="1"/>
</dbReference>
<dbReference type="Proteomes" id="UP001501734">
    <property type="component" value="Unassembled WGS sequence"/>
</dbReference>
<name>A0ABP7VC77_9BACI</name>
<evidence type="ECO:0000259" key="6">
    <source>
        <dbReference type="SMART" id="SM00983"/>
    </source>
</evidence>